<evidence type="ECO:0000313" key="11">
    <source>
        <dbReference type="EMBL" id="OAA31273.1"/>
    </source>
</evidence>
<dbReference type="InterPro" id="IPR050351">
    <property type="entry name" value="BphY/WalK/GraS-like"/>
</dbReference>
<evidence type="ECO:0000256" key="4">
    <source>
        <dbReference type="ARBA" id="ARBA00022679"/>
    </source>
</evidence>
<dbReference type="InterPro" id="IPR003594">
    <property type="entry name" value="HATPase_dom"/>
</dbReference>
<name>A0A176K2U5_9BACT</name>
<dbReference type="PRINTS" id="PR00344">
    <property type="entry name" value="BCTRLSENSOR"/>
</dbReference>
<evidence type="ECO:0000256" key="7">
    <source>
        <dbReference type="ARBA" id="ARBA00023136"/>
    </source>
</evidence>
<dbReference type="STRING" id="1453497.AT15_07190"/>
<evidence type="ECO:0000256" key="1">
    <source>
        <dbReference type="ARBA" id="ARBA00000085"/>
    </source>
</evidence>
<dbReference type="AlphaFoldDB" id="A0A176K2U5"/>
<evidence type="ECO:0000256" key="3">
    <source>
        <dbReference type="ARBA" id="ARBA00022553"/>
    </source>
</evidence>
<dbReference type="CDD" id="cd00130">
    <property type="entry name" value="PAS"/>
    <property type="match status" value="1"/>
</dbReference>
<organism evidence="11 12">
    <name type="scientific">Kosmotoga arenicorallina S304</name>
    <dbReference type="NCBI Taxonomy" id="1453497"/>
    <lineage>
        <taxon>Bacteria</taxon>
        <taxon>Thermotogati</taxon>
        <taxon>Thermotogota</taxon>
        <taxon>Thermotogae</taxon>
        <taxon>Kosmotogales</taxon>
        <taxon>Kosmotogaceae</taxon>
        <taxon>Kosmotoga</taxon>
    </lineage>
</organism>
<dbReference type="PANTHER" id="PTHR45453:SF1">
    <property type="entry name" value="PHOSPHATE REGULON SENSOR PROTEIN PHOR"/>
    <property type="match status" value="1"/>
</dbReference>
<dbReference type="Gene3D" id="3.30.450.20">
    <property type="entry name" value="PAS domain"/>
    <property type="match status" value="1"/>
</dbReference>
<comment type="catalytic activity">
    <reaction evidence="1">
        <text>ATP + protein L-histidine = ADP + protein N-phospho-L-histidine.</text>
        <dbReference type="EC" id="2.7.13.3"/>
    </reaction>
</comment>
<gene>
    <name evidence="11" type="ORF">AT15_07190</name>
</gene>
<keyword evidence="3" id="KW-0597">Phosphoprotein</keyword>
<evidence type="ECO:0000256" key="2">
    <source>
        <dbReference type="ARBA" id="ARBA00012438"/>
    </source>
</evidence>
<keyword evidence="8" id="KW-0175">Coiled coil</keyword>
<dbReference type="PROSITE" id="PS50109">
    <property type="entry name" value="HIS_KIN"/>
    <property type="match status" value="1"/>
</dbReference>
<dbReference type="Pfam" id="PF02518">
    <property type="entry name" value="HATPase_c"/>
    <property type="match status" value="1"/>
</dbReference>
<dbReference type="Proteomes" id="UP000077339">
    <property type="component" value="Unassembled WGS sequence"/>
</dbReference>
<dbReference type="SUPFAM" id="SSF55785">
    <property type="entry name" value="PYP-like sensor domain (PAS domain)"/>
    <property type="match status" value="1"/>
</dbReference>
<dbReference type="InterPro" id="IPR004358">
    <property type="entry name" value="Sig_transdc_His_kin-like_C"/>
</dbReference>
<dbReference type="EMBL" id="JFHK01000004">
    <property type="protein sequence ID" value="OAA31273.1"/>
    <property type="molecule type" value="Genomic_DNA"/>
</dbReference>
<dbReference type="SMART" id="SM00387">
    <property type="entry name" value="HATPase_c"/>
    <property type="match status" value="1"/>
</dbReference>
<dbReference type="PANTHER" id="PTHR45453">
    <property type="entry name" value="PHOSPHATE REGULON SENSOR PROTEIN PHOR"/>
    <property type="match status" value="1"/>
</dbReference>
<feature type="transmembrane region" description="Helical" evidence="9">
    <location>
        <begin position="20"/>
        <end position="52"/>
    </location>
</feature>
<dbReference type="Gene3D" id="3.30.565.10">
    <property type="entry name" value="Histidine kinase-like ATPase, C-terminal domain"/>
    <property type="match status" value="1"/>
</dbReference>
<keyword evidence="6" id="KW-0902">Two-component regulatory system</keyword>
<accession>A0A176K2U5</accession>
<feature type="domain" description="Histidine kinase" evidence="10">
    <location>
        <begin position="226"/>
        <end position="426"/>
    </location>
</feature>
<dbReference type="GO" id="GO:0005886">
    <property type="term" value="C:plasma membrane"/>
    <property type="evidence" value="ECO:0007669"/>
    <property type="project" value="TreeGrafter"/>
</dbReference>
<evidence type="ECO:0000256" key="9">
    <source>
        <dbReference type="SAM" id="Phobius"/>
    </source>
</evidence>
<keyword evidence="5" id="KW-0418">Kinase</keyword>
<keyword evidence="7 9" id="KW-0472">Membrane</keyword>
<protein>
    <recommendedName>
        <fullName evidence="2">histidine kinase</fullName>
        <ecNumber evidence="2">2.7.13.3</ecNumber>
    </recommendedName>
</protein>
<keyword evidence="9" id="KW-1133">Transmembrane helix</keyword>
<keyword evidence="12" id="KW-1185">Reference proteome</keyword>
<reference evidence="11 12" key="1">
    <citation type="submission" date="2014-02" db="EMBL/GenBank/DDBJ databases">
        <title>Kosmotoga genome sequencing.</title>
        <authorList>
            <person name="Pollo S.M."/>
            <person name="Charchuk R."/>
            <person name="Nesbo C.L."/>
        </authorList>
    </citation>
    <scope>NUCLEOTIDE SEQUENCE [LARGE SCALE GENOMIC DNA]</scope>
    <source>
        <strain evidence="11 12">S304</strain>
    </source>
</reference>
<dbReference type="InterPro" id="IPR005467">
    <property type="entry name" value="His_kinase_dom"/>
</dbReference>
<dbReference type="InterPro" id="IPR000014">
    <property type="entry name" value="PAS"/>
</dbReference>
<sequence length="426" mass="48522">MNPSQFEGLKKLIGRHQVKVIALAVVIWLCLSIAIDAFVGTLVIAVVFAVLYCVKIKRHDNDAAKLLNAINAGKSPESIEKALKDIFVAHKNVLQRIAQERDFYRERYENFVDLVNSFELPIVLVDREGNIRFYNRAFQTFFNVGKTIGNERIFDILRRNGLKIPIKKGNYRVFSRRQNRRFMVVVEGSENDEFSMIFTDITARWKTERLLEKTMRYAVSAETVADLAHGLKQPLANLQLAFDLYQKTGKEQNLRRLEQELKSLKEKIFGVLQIYHYGEEPQNVDLPKILNRVIRYLEPIAENKGINLRVSSNVPKAVVTVQERRLENVIKNLVINALEAIPEANGNVVLKLKKGREWITLLIGDNGVGMGEEVLKKAAKAFFTTKESGTGLGLTLAKSFCEDNDVTLKIRSKEGKGTTVRLTFKR</sequence>
<evidence type="ECO:0000256" key="6">
    <source>
        <dbReference type="ARBA" id="ARBA00023012"/>
    </source>
</evidence>
<dbReference type="GO" id="GO:0000155">
    <property type="term" value="F:phosphorelay sensor kinase activity"/>
    <property type="evidence" value="ECO:0007669"/>
    <property type="project" value="TreeGrafter"/>
</dbReference>
<dbReference type="EC" id="2.7.13.3" evidence="2"/>
<proteinExistence type="predicted"/>
<evidence type="ECO:0000256" key="8">
    <source>
        <dbReference type="SAM" id="Coils"/>
    </source>
</evidence>
<comment type="caution">
    <text evidence="11">The sequence shown here is derived from an EMBL/GenBank/DDBJ whole genome shotgun (WGS) entry which is preliminary data.</text>
</comment>
<dbReference type="SUPFAM" id="SSF55874">
    <property type="entry name" value="ATPase domain of HSP90 chaperone/DNA topoisomerase II/histidine kinase"/>
    <property type="match status" value="1"/>
</dbReference>
<evidence type="ECO:0000313" key="12">
    <source>
        <dbReference type="Proteomes" id="UP000077339"/>
    </source>
</evidence>
<keyword evidence="4" id="KW-0808">Transferase</keyword>
<evidence type="ECO:0000259" key="10">
    <source>
        <dbReference type="PROSITE" id="PS50109"/>
    </source>
</evidence>
<evidence type="ECO:0000256" key="5">
    <source>
        <dbReference type="ARBA" id="ARBA00022777"/>
    </source>
</evidence>
<keyword evidence="9" id="KW-0812">Transmembrane</keyword>
<dbReference type="InterPro" id="IPR036890">
    <property type="entry name" value="HATPase_C_sf"/>
</dbReference>
<feature type="coiled-coil region" evidence="8">
    <location>
        <begin position="247"/>
        <end position="274"/>
    </location>
</feature>
<dbReference type="PATRIC" id="fig|1453497.3.peg.1432"/>
<dbReference type="GO" id="GO:0016036">
    <property type="term" value="P:cellular response to phosphate starvation"/>
    <property type="evidence" value="ECO:0007669"/>
    <property type="project" value="TreeGrafter"/>
</dbReference>
<dbReference type="GO" id="GO:0004721">
    <property type="term" value="F:phosphoprotein phosphatase activity"/>
    <property type="evidence" value="ECO:0007669"/>
    <property type="project" value="TreeGrafter"/>
</dbReference>
<dbReference type="InterPro" id="IPR035965">
    <property type="entry name" value="PAS-like_dom_sf"/>
</dbReference>